<comment type="caution">
    <text evidence="1">The sequence shown here is derived from an EMBL/GenBank/DDBJ whole genome shotgun (WGS) entry which is preliminary data.</text>
</comment>
<accession>A0A9N9H978</accession>
<sequence length="64" mass="7198">MDLIELRAEKCLTTQPFRPPKTDNIDTENDKKGTIVYNKIKTKTELASIETSPVVLSPFSKVFG</sequence>
<protein>
    <submittedName>
        <fullName evidence="1">9360_t:CDS:1</fullName>
    </submittedName>
</protein>
<name>A0A9N9H978_9GLOM</name>
<evidence type="ECO:0000313" key="1">
    <source>
        <dbReference type="EMBL" id="CAG8656528.1"/>
    </source>
</evidence>
<keyword evidence="2" id="KW-1185">Reference proteome</keyword>
<evidence type="ECO:0000313" key="2">
    <source>
        <dbReference type="Proteomes" id="UP000789405"/>
    </source>
</evidence>
<dbReference type="EMBL" id="CAJVPY010006114">
    <property type="protein sequence ID" value="CAG8656528.1"/>
    <property type="molecule type" value="Genomic_DNA"/>
</dbReference>
<reference evidence="1" key="1">
    <citation type="submission" date="2021-06" db="EMBL/GenBank/DDBJ databases">
        <authorList>
            <person name="Kallberg Y."/>
            <person name="Tangrot J."/>
            <person name="Rosling A."/>
        </authorList>
    </citation>
    <scope>NUCLEOTIDE SEQUENCE</scope>
    <source>
        <strain evidence="1">MA453B</strain>
    </source>
</reference>
<dbReference type="Proteomes" id="UP000789405">
    <property type="component" value="Unassembled WGS sequence"/>
</dbReference>
<organism evidence="1 2">
    <name type="scientific">Dentiscutata erythropus</name>
    <dbReference type="NCBI Taxonomy" id="1348616"/>
    <lineage>
        <taxon>Eukaryota</taxon>
        <taxon>Fungi</taxon>
        <taxon>Fungi incertae sedis</taxon>
        <taxon>Mucoromycota</taxon>
        <taxon>Glomeromycotina</taxon>
        <taxon>Glomeromycetes</taxon>
        <taxon>Diversisporales</taxon>
        <taxon>Gigasporaceae</taxon>
        <taxon>Dentiscutata</taxon>
    </lineage>
</organism>
<feature type="non-terminal residue" evidence="1">
    <location>
        <position position="64"/>
    </location>
</feature>
<proteinExistence type="predicted"/>
<gene>
    <name evidence="1" type="ORF">DERYTH_LOCUS10475</name>
</gene>
<dbReference type="AlphaFoldDB" id="A0A9N9H978"/>